<evidence type="ECO:0000256" key="1">
    <source>
        <dbReference type="ARBA" id="ARBA00004571"/>
    </source>
</evidence>
<dbReference type="EMBL" id="SNYK01000001">
    <property type="protein sequence ID" value="TDQ40224.1"/>
    <property type="molecule type" value="Genomic_DNA"/>
</dbReference>
<dbReference type="Pfam" id="PF05736">
    <property type="entry name" value="OprF"/>
    <property type="match status" value="1"/>
</dbReference>
<dbReference type="Gene3D" id="2.40.160.20">
    <property type="match status" value="1"/>
</dbReference>
<dbReference type="SUPFAM" id="SSF103088">
    <property type="entry name" value="OmpA-like"/>
    <property type="match status" value="1"/>
</dbReference>
<evidence type="ECO:0000313" key="12">
    <source>
        <dbReference type="EMBL" id="TDQ40224.1"/>
    </source>
</evidence>
<keyword evidence="6" id="KW-0626">Porin</keyword>
<dbReference type="PRINTS" id="PR01021">
    <property type="entry name" value="OMPADOMAIN"/>
</dbReference>
<dbReference type="PANTHER" id="PTHR30329:SF21">
    <property type="entry name" value="LIPOPROTEIN YIAD-RELATED"/>
    <property type="match status" value="1"/>
</dbReference>
<dbReference type="InterPro" id="IPR036737">
    <property type="entry name" value="OmpA-like_sf"/>
</dbReference>
<dbReference type="GO" id="GO:0046930">
    <property type="term" value="C:pore complex"/>
    <property type="evidence" value="ECO:0007669"/>
    <property type="project" value="UniProtKB-KW"/>
</dbReference>
<dbReference type="Gene3D" id="3.30.1330.60">
    <property type="entry name" value="OmpA-like domain"/>
    <property type="match status" value="1"/>
</dbReference>
<protein>
    <submittedName>
        <fullName evidence="12">OOP family OmpA-OmpF porin</fullName>
    </submittedName>
</protein>
<keyword evidence="2" id="KW-0813">Transport</keyword>
<organism evidence="12 13">
    <name type="scientific">Thiopseudomonas denitrificans</name>
    <dbReference type="NCBI Taxonomy" id="1501432"/>
    <lineage>
        <taxon>Bacteria</taxon>
        <taxon>Pseudomonadati</taxon>
        <taxon>Pseudomonadota</taxon>
        <taxon>Gammaproteobacteria</taxon>
        <taxon>Pseudomonadales</taxon>
        <taxon>Pseudomonadaceae</taxon>
        <taxon>Thiopseudomonas</taxon>
    </lineage>
</organism>
<dbReference type="GO" id="GO:0009279">
    <property type="term" value="C:cell outer membrane"/>
    <property type="evidence" value="ECO:0007669"/>
    <property type="project" value="UniProtKB-SubCell"/>
</dbReference>
<dbReference type="InterPro" id="IPR011250">
    <property type="entry name" value="OMP/PagP_B-barrel"/>
</dbReference>
<evidence type="ECO:0000256" key="9">
    <source>
        <dbReference type="PROSITE-ProRule" id="PRU00473"/>
    </source>
</evidence>
<dbReference type="RefSeq" id="WP_101496919.1">
    <property type="nucleotide sequence ID" value="NZ_LNJZ01000007.1"/>
</dbReference>
<keyword evidence="4" id="KW-0812">Transmembrane</keyword>
<dbReference type="CDD" id="cd07185">
    <property type="entry name" value="OmpA_C-like"/>
    <property type="match status" value="1"/>
</dbReference>
<dbReference type="PROSITE" id="PS51123">
    <property type="entry name" value="OMPA_2"/>
    <property type="match status" value="1"/>
</dbReference>
<keyword evidence="5" id="KW-0406">Ion transport</keyword>
<keyword evidence="7 9" id="KW-0472">Membrane</keyword>
<dbReference type="PROSITE" id="PS01068">
    <property type="entry name" value="OMPA_1"/>
    <property type="match status" value="1"/>
</dbReference>
<evidence type="ECO:0000256" key="4">
    <source>
        <dbReference type="ARBA" id="ARBA00022692"/>
    </source>
</evidence>
<feature type="chain" id="PRO_5020523511" evidence="10">
    <location>
        <begin position="25"/>
        <end position="331"/>
    </location>
</feature>
<reference evidence="12 13" key="1">
    <citation type="submission" date="2019-03" db="EMBL/GenBank/DDBJ databases">
        <title>Genomic Encyclopedia of Type Strains, Phase IV (KMG-IV): sequencing the most valuable type-strain genomes for metagenomic binning, comparative biology and taxonomic classification.</title>
        <authorList>
            <person name="Goeker M."/>
        </authorList>
    </citation>
    <scope>NUCLEOTIDE SEQUENCE [LARGE SCALE GENOMIC DNA]</scope>
    <source>
        <strain evidence="12 13">DSM 28679</strain>
    </source>
</reference>
<gene>
    <name evidence="12" type="ORF">DFQ45_101359</name>
</gene>
<proteinExistence type="predicted"/>
<evidence type="ECO:0000256" key="5">
    <source>
        <dbReference type="ARBA" id="ARBA00023065"/>
    </source>
</evidence>
<keyword evidence="8" id="KW-0998">Cell outer membrane</keyword>
<dbReference type="InterPro" id="IPR006690">
    <property type="entry name" value="OMPA-like_CS"/>
</dbReference>
<sequence length="331" mass="35727">MKLKNTLGIAVAAVLAAGSVNAFAQGQGAVEVEATAKRYFTDSARKMDNGNLYGGSVSYFLTEAVSLGLSYGEYHSLDSKDKLASEGNKRKKINGSLASLDATYHFRSAENALRPYLSAGIGHQSLSNIEGAYSRSGNGRDRTTMALIGAGAKYYFADNFFVRAGVDGMHGFDNHQSEWMAGLGIGLNFGGAAKPAPVVVEEPAPVVYEEPVEPETVRVELEVLFDFDKANVKDGSYADIQNLAEFMKQYPQLSTTVEGHTDSVGPDAYNQKLSERRANAVRQVLVEQYGVESERVNSVGYGESRPIADNSTKEGRALNRRVEAAVEAQVQ</sequence>
<evidence type="ECO:0000256" key="10">
    <source>
        <dbReference type="SAM" id="SignalP"/>
    </source>
</evidence>
<evidence type="ECO:0000256" key="8">
    <source>
        <dbReference type="ARBA" id="ARBA00023237"/>
    </source>
</evidence>
<dbReference type="GO" id="GO:0015288">
    <property type="term" value="F:porin activity"/>
    <property type="evidence" value="ECO:0007669"/>
    <property type="project" value="UniProtKB-KW"/>
</dbReference>
<dbReference type="InterPro" id="IPR006665">
    <property type="entry name" value="OmpA-like"/>
</dbReference>
<dbReference type="InterPro" id="IPR006664">
    <property type="entry name" value="OMP_bac"/>
</dbReference>
<dbReference type="GO" id="GO:0006811">
    <property type="term" value="P:monoatomic ion transport"/>
    <property type="evidence" value="ECO:0007669"/>
    <property type="project" value="UniProtKB-KW"/>
</dbReference>
<name>A0A4R6UAX5_9GAMM</name>
<dbReference type="InterPro" id="IPR008722">
    <property type="entry name" value="OprF_membrane_N"/>
</dbReference>
<dbReference type="PANTHER" id="PTHR30329">
    <property type="entry name" value="STATOR ELEMENT OF FLAGELLAR MOTOR COMPLEX"/>
    <property type="match status" value="1"/>
</dbReference>
<comment type="caution">
    <text evidence="12">The sequence shown here is derived from an EMBL/GenBank/DDBJ whole genome shotgun (WGS) entry which is preliminary data.</text>
</comment>
<feature type="signal peptide" evidence="10">
    <location>
        <begin position="1"/>
        <end position="24"/>
    </location>
</feature>
<evidence type="ECO:0000256" key="3">
    <source>
        <dbReference type="ARBA" id="ARBA00022452"/>
    </source>
</evidence>
<dbReference type="SUPFAM" id="SSF56925">
    <property type="entry name" value="OMPA-like"/>
    <property type="match status" value="1"/>
</dbReference>
<evidence type="ECO:0000256" key="2">
    <source>
        <dbReference type="ARBA" id="ARBA00022448"/>
    </source>
</evidence>
<evidence type="ECO:0000256" key="6">
    <source>
        <dbReference type="ARBA" id="ARBA00023114"/>
    </source>
</evidence>
<accession>A0A4R6UAX5</accession>
<keyword evidence="10" id="KW-0732">Signal</keyword>
<keyword evidence="3" id="KW-1134">Transmembrane beta strand</keyword>
<dbReference type="AlphaFoldDB" id="A0A4R6UAX5"/>
<evidence type="ECO:0000259" key="11">
    <source>
        <dbReference type="PROSITE" id="PS51123"/>
    </source>
</evidence>
<dbReference type="InterPro" id="IPR050330">
    <property type="entry name" value="Bact_OuterMem_StrucFunc"/>
</dbReference>
<evidence type="ECO:0000256" key="7">
    <source>
        <dbReference type="ARBA" id="ARBA00023136"/>
    </source>
</evidence>
<evidence type="ECO:0000313" key="13">
    <source>
        <dbReference type="Proteomes" id="UP000294575"/>
    </source>
</evidence>
<keyword evidence="13" id="KW-1185">Reference proteome</keyword>
<feature type="domain" description="OmpA-like" evidence="11">
    <location>
        <begin position="212"/>
        <end position="330"/>
    </location>
</feature>
<dbReference type="Proteomes" id="UP000294575">
    <property type="component" value="Unassembled WGS sequence"/>
</dbReference>
<dbReference type="OrthoDB" id="1149075at2"/>
<dbReference type="Pfam" id="PF00691">
    <property type="entry name" value="OmpA"/>
    <property type="match status" value="1"/>
</dbReference>
<comment type="subcellular location">
    <subcellularLocation>
        <location evidence="1">Cell outer membrane</location>
        <topology evidence="1">Multi-pass membrane protein</topology>
    </subcellularLocation>
</comment>